<proteinExistence type="predicted"/>
<sequence>MKKFVFSLERLMRLAQMREEVARAQLLTQENIVRLAEVQVKTRSHSLSAMSFNASSKEELQGTFALQLNGVEALEFSEREKSIALDQRDSAKGKWTVEKRSFESLSRLEERDYRSYIEELTRFEQMENDEVGSVMWYMRKREDEQ</sequence>
<evidence type="ECO:0008006" key="3">
    <source>
        <dbReference type="Google" id="ProtNLM"/>
    </source>
</evidence>
<organism evidence="1 2">
    <name type="scientific">Acidithrix ferrooxidans</name>
    <dbReference type="NCBI Taxonomy" id="1280514"/>
    <lineage>
        <taxon>Bacteria</taxon>
        <taxon>Bacillati</taxon>
        <taxon>Actinomycetota</taxon>
        <taxon>Acidimicrobiia</taxon>
        <taxon>Acidimicrobiales</taxon>
        <taxon>Acidimicrobiaceae</taxon>
        <taxon>Acidithrix</taxon>
    </lineage>
</organism>
<accession>A0A0D8HHK5</accession>
<comment type="caution">
    <text evidence="1">The sequence shown here is derived from an EMBL/GenBank/DDBJ whole genome shotgun (WGS) entry which is preliminary data.</text>
</comment>
<dbReference type="RefSeq" id="WP_052606322.1">
    <property type="nucleotide sequence ID" value="NZ_JXYS01000080.1"/>
</dbReference>
<dbReference type="Proteomes" id="UP000032360">
    <property type="component" value="Unassembled WGS sequence"/>
</dbReference>
<dbReference type="EMBL" id="JXYS01000080">
    <property type="protein sequence ID" value="KJF16561.1"/>
    <property type="molecule type" value="Genomic_DNA"/>
</dbReference>
<evidence type="ECO:0000313" key="1">
    <source>
        <dbReference type="EMBL" id="KJF16561.1"/>
    </source>
</evidence>
<protein>
    <recommendedName>
        <fullName evidence="3">Flagellar FliJ protein</fullName>
    </recommendedName>
</protein>
<dbReference type="AlphaFoldDB" id="A0A0D8HHK5"/>
<dbReference type="STRING" id="1280514.AXFE_26240"/>
<keyword evidence="2" id="KW-1185">Reference proteome</keyword>
<name>A0A0D8HHK5_9ACTN</name>
<evidence type="ECO:0000313" key="2">
    <source>
        <dbReference type="Proteomes" id="UP000032360"/>
    </source>
</evidence>
<reference evidence="1 2" key="1">
    <citation type="submission" date="2015-01" db="EMBL/GenBank/DDBJ databases">
        <title>Draft genome of the acidophilic iron oxidizer Acidithrix ferrooxidans strain Py-F3.</title>
        <authorList>
            <person name="Poehlein A."/>
            <person name="Eisen S."/>
            <person name="Schloemann M."/>
            <person name="Johnson B.D."/>
            <person name="Daniel R."/>
            <person name="Muehling M."/>
        </authorList>
    </citation>
    <scope>NUCLEOTIDE SEQUENCE [LARGE SCALE GENOMIC DNA]</scope>
    <source>
        <strain evidence="1 2">Py-F3</strain>
    </source>
</reference>
<gene>
    <name evidence="1" type="ORF">AXFE_26240</name>
</gene>